<dbReference type="OrthoDB" id="19588at2759"/>
<dbReference type="InterPro" id="IPR052346">
    <property type="entry name" value="O-mannosyl-transferase_TMTC"/>
</dbReference>
<dbReference type="Pfam" id="PF13424">
    <property type="entry name" value="TPR_12"/>
    <property type="match status" value="1"/>
</dbReference>
<evidence type="ECO:0000256" key="2">
    <source>
        <dbReference type="ARBA" id="ARBA00022803"/>
    </source>
</evidence>
<reference evidence="4 5" key="1">
    <citation type="submission" date="2013-11" db="EMBL/GenBank/DDBJ databases">
        <title>Genome sequencing of Stegodyphus mimosarum.</title>
        <authorList>
            <person name="Bechsgaard J."/>
        </authorList>
    </citation>
    <scope>NUCLEOTIDE SEQUENCE [LARGE SCALE GENOMIC DNA]</scope>
</reference>
<keyword evidence="2 3" id="KW-0802">TPR repeat</keyword>
<keyword evidence="5" id="KW-1185">Reference proteome</keyword>
<keyword evidence="1" id="KW-0677">Repeat</keyword>
<keyword evidence="4" id="KW-0472">Membrane</keyword>
<dbReference type="GO" id="GO:0000030">
    <property type="term" value="F:mannosyltransferase activity"/>
    <property type="evidence" value="ECO:0007669"/>
    <property type="project" value="TreeGrafter"/>
</dbReference>
<dbReference type="PANTHER" id="PTHR44227:SF3">
    <property type="entry name" value="PROTEIN O-MANNOSYL-TRANSFERASE TMTC4"/>
    <property type="match status" value="1"/>
</dbReference>
<dbReference type="SMART" id="SM00028">
    <property type="entry name" value="TPR"/>
    <property type="match status" value="2"/>
</dbReference>
<dbReference type="GO" id="GO:0035269">
    <property type="term" value="P:protein O-linked glycosylation via mannose"/>
    <property type="evidence" value="ECO:0007669"/>
    <property type="project" value="TreeGrafter"/>
</dbReference>
<dbReference type="Proteomes" id="UP000054359">
    <property type="component" value="Unassembled WGS sequence"/>
</dbReference>
<evidence type="ECO:0000313" key="4">
    <source>
        <dbReference type="EMBL" id="KFM66102.1"/>
    </source>
</evidence>
<feature type="non-terminal residue" evidence="4">
    <location>
        <position position="1"/>
    </location>
</feature>
<gene>
    <name evidence="4" type="ORF">X975_18929</name>
</gene>
<proteinExistence type="predicted"/>
<dbReference type="SUPFAM" id="SSF48452">
    <property type="entry name" value="TPR-like"/>
    <property type="match status" value="1"/>
</dbReference>
<dbReference type="STRING" id="407821.A0A087TLW3"/>
<organism evidence="4 5">
    <name type="scientific">Stegodyphus mimosarum</name>
    <name type="common">African social velvet spider</name>
    <dbReference type="NCBI Taxonomy" id="407821"/>
    <lineage>
        <taxon>Eukaryota</taxon>
        <taxon>Metazoa</taxon>
        <taxon>Ecdysozoa</taxon>
        <taxon>Arthropoda</taxon>
        <taxon>Chelicerata</taxon>
        <taxon>Arachnida</taxon>
        <taxon>Araneae</taxon>
        <taxon>Araneomorphae</taxon>
        <taxon>Entelegynae</taxon>
        <taxon>Eresoidea</taxon>
        <taxon>Eresidae</taxon>
        <taxon>Stegodyphus</taxon>
    </lineage>
</organism>
<dbReference type="EMBL" id="KK115818">
    <property type="protein sequence ID" value="KFM66102.1"/>
    <property type="molecule type" value="Genomic_DNA"/>
</dbReference>
<evidence type="ECO:0000256" key="1">
    <source>
        <dbReference type="ARBA" id="ARBA00022737"/>
    </source>
</evidence>
<dbReference type="InterPro" id="IPR011990">
    <property type="entry name" value="TPR-like_helical_dom_sf"/>
</dbReference>
<dbReference type="InterPro" id="IPR019734">
    <property type="entry name" value="TPR_rpt"/>
</dbReference>
<feature type="repeat" description="TPR" evidence="3">
    <location>
        <begin position="24"/>
        <end position="57"/>
    </location>
</feature>
<sequence length="108" mass="12332">FIVGHLSKAESVAREALHHLPLEASLHFNLANTLGKAGKYSESEKHFLTAIQINSSNPTYHTNLGVLYHRWKKYQLAENAYKRALDLKPDMKSAKDNLRLLYKTLSRV</sequence>
<keyword evidence="4" id="KW-0812">Transmembrane</keyword>
<name>A0A087TLW3_STEMI</name>
<dbReference type="GO" id="GO:0030968">
    <property type="term" value="P:endoplasmic reticulum unfolded protein response"/>
    <property type="evidence" value="ECO:0007669"/>
    <property type="project" value="TreeGrafter"/>
</dbReference>
<dbReference type="OMA" id="PDMKSAK"/>
<dbReference type="PANTHER" id="PTHR44227">
    <property type="match status" value="1"/>
</dbReference>
<accession>A0A087TLW3</accession>
<dbReference type="PROSITE" id="PS50005">
    <property type="entry name" value="TPR"/>
    <property type="match status" value="2"/>
</dbReference>
<evidence type="ECO:0000313" key="5">
    <source>
        <dbReference type="Proteomes" id="UP000054359"/>
    </source>
</evidence>
<feature type="repeat" description="TPR" evidence="3">
    <location>
        <begin position="58"/>
        <end position="91"/>
    </location>
</feature>
<dbReference type="GO" id="GO:0005783">
    <property type="term" value="C:endoplasmic reticulum"/>
    <property type="evidence" value="ECO:0007669"/>
    <property type="project" value="TreeGrafter"/>
</dbReference>
<protein>
    <submittedName>
        <fullName evidence="4">Transmembrane and TPR repeat-containing protein 4</fullName>
    </submittedName>
</protein>
<feature type="non-terminal residue" evidence="4">
    <location>
        <position position="108"/>
    </location>
</feature>
<evidence type="ECO:0000256" key="3">
    <source>
        <dbReference type="PROSITE-ProRule" id="PRU00339"/>
    </source>
</evidence>
<dbReference type="Gene3D" id="1.25.40.10">
    <property type="entry name" value="Tetratricopeptide repeat domain"/>
    <property type="match status" value="1"/>
</dbReference>
<dbReference type="AlphaFoldDB" id="A0A087TLW3"/>